<evidence type="ECO:0000256" key="2">
    <source>
        <dbReference type="ARBA" id="ARBA00004196"/>
    </source>
</evidence>
<organism evidence="11 12">
    <name type="scientific">Maribrevibacterium harenarium</name>
    <dbReference type="NCBI Taxonomy" id="2589817"/>
    <lineage>
        <taxon>Bacteria</taxon>
        <taxon>Pseudomonadati</taxon>
        <taxon>Pseudomonadota</taxon>
        <taxon>Gammaproteobacteria</taxon>
        <taxon>Oceanospirillales</taxon>
        <taxon>Oceanospirillaceae</taxon>
        <taxon>Maribrevibacterium</taxon>
    </lineage>
</organism>
<keyword evidence="7" id="KW-0482">Metalloprotease</keyword>
<gene>
    <name evidence="11" type="ORF">FJM67_09135</name>
</gene>
<dbReference type="Pfam" id="PF19425">
    <property type="entry name" value="Csd3_N2"/>
    <property type="match status" value="1"/>
</dbReference>
<dbReference type="GO" id="GO:0006508">
    <property type="term" value="P:proteolysis"/>
    <property type="evidence" value="ECO:0007669"/>
    <property type="project" value="UniProtKB-KW"/>
</dbReference>
<dbReference type="PANTHER" id="PTHR21666">
    <property type="entry name" value="PEPTIDASE-RELATED"/>
    <property type="match status" value="1"/>
</dbReference>
<keyword evidence="9" id="KW-1133">Transmembrane helix</keyword>
<evidence type="ECO:0000259" key="10">
    <source>
        <dbReference type="PROSITE" id="PS51782"/>
    </source>
</evidence>
<feature type="region of interest" description="Disordered" evidence="8">
    <location>
        <begin position="323"/>
        <end position="343"/>
    </location>
</feature>
<comment type="subcellular location">
    <subcellularLocation>
        <location evidence="2">Cell envelope</location>
    </subcellularLocation>
</comment>
<dbReference type="OrthoDB" id="9805070at2"/>
<dbReference type="SUPFAM" id="SSF51261">
    <property type="entry name" value="Duplicated hybrid motif"/>
    <property type="match status" value="1"/>
</dbReference>
<keyword evidence="6" id="KW-0862">Zinc</keyword>
<dbReference type="InterPro" id="IPR018392">
    <property type="entry name" value="LysM"/>
</dbReference>
<keyword evidence="5" id="KW-0378">Hydrolase</keyword>
<reference evidence="11 12" key="1">
    <citation type="submission" date="2019-06" db="EMBL/GenBank/DDBJ databases">
        <title>A novel bacterium of genus Marinomonas, isolated from coastal sand.</title>
        <authorList>
            <person name="Huang H."/>
            <person name="Mo K."/>
            <person name="Hu Y."/>
        </authorList>
    </citation>
    <scope>NUCLEOTIDE SEQUENCE [LARGE SCALE GENOMIC DNA]</scope>
    <source>
        <strain evidence="11 12">HB171799</strain>
    </source>
</reference>
<keyword evidence="4" id="KW-0479">Metal-binding</keyword>
<dbReference type="GO" id="GO:0004222">
    <property type="term" value="F:metalloendopeptidase activity"/>
    <property type="evidence" value="ECO:0007669"/>
    <property type="project" value="TreeGrafter"/>
</dbReference>
<evidence type="ECO:0000313" key="11">
    <source>
        <dbReference type="EMBL" id="TPE51600.1"/>
    </source>
</evidence>
<evidence type="ECO:0000256" key="6">
    <source>
        <dbReference type="ARBA" id="ARBA00022833"/>
    </source>
</evidence>
<feature type="domain" description="LysM" evidence="10">
    <location>
        <begin position="112"/>
        <end position="160"/>
    </location>
</feature>
<dbReference type="Pfam" id="PF04225">
    <property type="entry name" value="LysM_OapA"/>
    <property type="match status" value="1"/>
</dbReference>
<dbReference type="InterPro" id="IPR016047">
    <property type="entry name" value="M23ase_b-sheet_dom"/>
</dbReference>
<keyword evidence="3" id="KW-0645">Protease</keyword>
<dbReference type="CDD" id="cd12797">
    <property type="entry name" value="M23_peptidase"/>
    <property type="match status" value="1"/>
</dbReference>
<proteinExistence type="predicted"/>
<evidence type="ECO:0000256" key="1">
    <source>
        <dbReference type="ARBA" id="ARBA00001947"/>
    </source>
</evidence>
<keyword evidence="12" id="KW-1185">Reference proteome</keyword>
<dbReference type="Gene3D" id="2.70.70.10">
    <property type="entry name" value="Glucose Permease (Domain IIA)"/>
    <property type="match status" value="1"/>
</dbReference>
<accession>A0A501WT95</accession>
<dbReference type="EMBL" id="VFRR01000015">
    <property type="protein sequence ID" value="TPE51600.1"/>
    <property type="molecule type" value="Genomic_DNA"/>
</dbReference>
<dbReference type="InterPro" id="IPR011055">
    <property type="entry name" value="Dup_hybrid_motif"/>
</dbReference>
<dbReference type="InterPro" id="IPR045834">
    <property type="entry name" value="Csd3_N2"/>
</dbReference>
<dbReference type="PANTHER" id="PTHR21666:SF292">
    <property type="entry name" value="MUREIN DD-ENDOPEPTIDASE MEPM"/>
    <property type="match status" value="1"/>
</dbReference>
<dbReference type="InterPro" id="IPR050570">
    <property type="entry name" value="Cell_wall_metabolism_enzyme"/>
</dbReference>
<sequence length="465" mass="51485">MPRGPRLWILVIVSVFVALLAVYESSVPVQDRQAEFDALPSTTIQLQPIGKQAPTAPVALPPLMPIAPAPVEPQPEVADDLVADPLPAPMPPVVSVDPVETIQESVLKPKLVEHIIESGDTLEAIFVRYGFPVNTLYNILEADQEYLVLEPLQVGDRLNFETDKHGELVKLSRRIDPSKTISYVSHDNGGFVYEEDVKPISWSQLTRHGEVKGSFYVSAKRAGLSDRNVMVVSELLKNRFDFRRDLRAGDTFDVVLKQGDVDGELVGAEILEAVRISVRGNYYQAFLHSDGRFYDENGNSLTPALRRWPTSTTYRISSAFNPRRMHPVTGRPSPHNGTDIATPNGTQILATGDGVVTRTADHRYAGKYIEIDNIGKYSTRFLHLSKILVKKGQRVKRGQVIALSGSTGRVTGPHLHYELHINGRPVNPMTAKIPTMQAIAKDEQVAFNNSKKQWTQMMDAGAVSL</sequence>
<dbReference type="GO" id="GO:0030313">
    <property type="term" value="C:cell envelope"/>
    <property type="evidence" value="ECO:0007669"/>
    <property type="project" value="UniProtKB-SubCell"/>
</dbReference>
<dbReference type="PROSITE" id="PS51782">
    <property type="entry name" value="LYSM"/>
    <property type="match status" value="1"/>
</dbReference>
<keyword evidence="9" id="KW-0812">Transmembrane</keyword>
<dbReference type="FunFam" id="2.70.70.10:FF:000002">
    <property type="entry name" value="Murein DD-endopeptidase MepM"/>
    <property type="match status" value="1"/>
</dbReference>
<dbReference type="AlphaFoldDB" id="A0A501WT95"/>
<evidence type="ECO:0000256" key="9">
    <source>
        <dbReference type="SAM" id="Phobius"/>
    </source>
</evidence>
<name>A0A501WT95_9GAMM</name>
<dbReference type="Gene3D" id="3.10.450.350">
    <property type="match status" value="2"/>
</dbReference>
<evidence type="ECO:0000256" key="3">
    <source>
        <dbReference type="ARBA" id="ARBA00022670"/>
    </source>
</evidence>
<keyword evidence="9" id="KW-0472">Membrane</keyword>
<dbReference type="GO" id="GO:0046872">
    <property type="term" value="F:metal ion binding"/>
    <property type="evidence" value="ECO:0007669"/>
    <property type="project" value="UniProtKB-KW"/>
</dbReference>
<evidence type="ECO:0000256" key="5">
    <source>
        <dbReference type="ARBA" id="ARBA00022801"/>
    </source>
</evidence>
<evidence type="ECO:0000256" key="4">
    <source>
        <dbReference type="ARBA" id="ARBA00022723"/>
    </source>
</evidence>
<evidence type="ECO:0000256" key="8">
    <source>
        <dbReference type="SAM" id="MobiDB-lite"/>
    </source>
</evidence>
<evidence type="ECO:0000313" key="12">
    <source>
        <dbReference type="Proteomes" id="UP000315901"/>
    </source>
</evidence>
<comment type="cofactor">
    <cofactor evidence="1">
        <name>Zn(2+)</name>
        <dbReference type="ChEBI" id="CHEBI:29105"/>
    </cofactor>
</comment>
<dbReference type="Proteomes" id="UP000315901">
    <property type="component" value="Unassembled WGS sequence"/>
</dbReference>
<protein>
    <submittedName>
        <fullName evidence="11">Peptidase M23</fullName>
    </submittedName>
</protein>
<dbReference type="Pfam" id="PF01551">
    <property type="entry name" value="Peptidase_M23"/>
    <property type="match status" value="1"/>
</dbReference>
<evidence type="ECO:0000256" key="7">
    <source>
        <dbReference type="ARBA" id="ARBA00023049"/>
    </source>
</evidence>
<feature type="transmembrane region" description="Helical" evidence="9">
    <location>
        <begin position="7"/>
        <end position="23"/>
    </location>
</feature>
<comment type="caution">
    <text evidence="11">The sequence shown here is derived from an EMBL/GenBank/DDBJ whole genome shotgun (WGS) entry which is preliminary data.</text>
</comment>
<dbReference type="InterPro" id="IPR007340">
    <property type="entry name" value="LysM_Opacity-associatedA"/>
</dbReference>
<dbReference type="GO" id="GO:0042834">
    <property type="term" value="F:peptidoglycan binding"/>
    <property type="evidence" value="ECO:0007669"/>
    <property type="project" value="InterPro"/>
</dbReference>